<sequence>MPLLKLHIRKGRGREEVSTLLDTIHTVMLDSFEVPSRDRYQIVFEHEDSHFIALDTGLGYNRTERFLLLEVVSRPRPRREKLAFYDGLSRALWANCGISTSDLMVSFSENRDEDWSFGQGVAQFVTGDL</sequence>
<dbReference type="AlphaFoldDB" id="A0A9X1NVY4"/>
<dbReference type="PANTHER" id="PTHR38460">
    <property type="entry name" value="TAUTOMERASE YOLI-RELATED"/>
    <property type="match status" value="1"/>
</dbReference>
<dbReference type="Gene3D" id="3.30.429.10">
    <property type="entry name" value="Macrophage Migration Inhibitory Factor"/>
    <property type="match status" value="1"/>
</dbReference>
<dbReference type="Pfam" id="PF14552">
    <property type="entry name" value="Tautomerase_2"/>
    <property type="match status" value="1"/>
</dbReference>
<dbReference type="Proteomes" id="UP001139089">
    <property type="component" value="Unassembled WGS sequence"/>
</dbReference>
<dbReference type="PANTHER" id="PTHR38460:SF1">
    <property type="entry name" value="TAUTOMERASE YOLI-RELATED"/>
    <property type="match status" value="1"/>
</dbReference>
<evidence type="ECO:0000313" key="1">
    <source>
        <dbReference type="EMBL" id="MCD7111473.1"/>
    </source>
</evidence>
<protein>
    <submittedName>
        <fullName evidence="1">Tautomerase family protein</fullName>
    </submittedName>
</protein>
<dbReference type="InterPro" id="IPR014347">
    <property type="entry name" value="Tautomerase/MIF_sf"/>
</dbReference>
<name>A0A9X1NVY4_9HYPH</name>
<gene>
    <name evidence="1" type="ORF">LRX75_20770</name>
</gene>
<comment type="caution">
    <text evidence="1">The sequence shown here is derived from an EMBL/GenBank/DDBJ whole genome shotgun (WGS) entry which is preliminary data.</text>
</comment>
<organism evidence="1 2">
    <name type="scientific">Rhizobium quercicola</name>
    <dbReference type="NCBI Taxonomy" id="2901226"/>
    <lineage>
        <taxon>Bacteria</taxon>
        <taxon>Pseudomonadati</taxon>
        <taxon>Pseudomonadota</taxon>
        <taxon>Alphaproteobacteria</taxon>
        <taxon>Hyphomicrobiales</taxon>
        <taxon>Rhizobiaceae</taxon>
        <taxon>Rhizobium/Agrobacterium group</taxon>
        <taxon>Rhizobium</taxon>
    </lineage>
</organism>
<accession>A0A9X1NVY4</accession>
<keyword evidence="2" id="KW-1185">Reference proteome</keyword>
<dbReference type="InterPro" id="IPR037479">
    <property type="entry name" value="Tauto_MSAD"/>
</dbReference>
<proteinExistence type="predicted"/>
<dbReference type="EMBL" id="JAJOZR010000016">
    <property type="protein sequence ID" value="MCD7111473.1"/>
    <property type="molecule type" value="Genomic_DNA"/>
</dbReference>
<dbReference type="SUPFAM" id="SSF55331">
    <property type="entry name" value="Tautomerase/MIF"/>
    <property type="match status" value="1"/>
</dbReference>
<evidence type="ECO:0000313" key="2">
    <source>
        <dbReference type="Proteomes" id="UP001139089"/>
    </source>
</evidence>
<reference evidence="1" key="1">
    <citation type="submission" date="2021-12" db="EMBL/GenBank/DDBJ databases">
        <authorList>
            <person name="Li Y."/>
        </authorList>
    </citation>
    <scope>NUCLEOTIDE SEQUENCE</scope>
    <source>
        <strain evidence="1">DKSPLA3</strain>
    </source>
</reference>